<keyword evidence="3" id="KW-1185">Reference proteome</keyword>
<dbReference type="OrthoDB" id="3509727at2759"/>
<feature type="compositionally biased region" description="Basic and acidic residues" evidence="1">
    <location>
        <begin position="28"/>
        <end position="38"/>
    </location>
</feature>
<comment type="caution">
    <text evidence="2">The sequence shown here is derived from an EMBL/GenBank/DDBJ whole genome shotgun (WGS) entry which is preliminary data.</text>
</comment>
<name>A0A4Z1EK22_9HELO</name>
<sequence>MELDTSDLGSEEPEVEEPELEELYESAEPPRERSRGIDDSMIHAHRELLKAYLTIPSRISKRNAEIETCKKLLEGYKAENIRRQNDADIEKQMRRFENDEKEFVENYIKPLINLLREQPMIKCVPENKEIMELYERRHELEEMIQSYEEDPNLLQHGQAFLKYFHESIWQEHFVRVQENIDWCPNISSGLKITNVGIYLNLNFAVLVNLNDDFSADLNVIAQMRSTTKFLTKTNLPNVLHFQCKAMI</sequence>
<protein>
    <submittedName>
        <fullName evidence="2">Uncharacterized protein</fullName>
    </submittedName>
</protein>
<evidence type="ECO:0000313" key="3">
    <source>
        <dbReference type="Proteomes" id="UP000297777"/>
    </source>
</evidence>
<evidence type="ECO:0000256" key="1">
    <source>
        <dbReference type="SAM" id="MobiDB-lite"/>
    </source>
</evidence>
<gene>
    <name evidence="2" type="ORF">BTUL_0157g00290</name>
</gene>
<feature type="compositionally biased region" description="Acidic residues" evidence="1">
    <location>
        <begin position="1"/>
        <end position="25"/>
    </location>
</feature>
<dbReference type="AlphaFoldDB" id="A0A4Z1EK22"/>
<reference evidence="2 3" key="1">
    <citation type="submission" date="2017-12" db="EMBL/GenBank/DDBJ databases">
        <title>Comparative genomics of Botrytis spp.</title>
        <authorList>
            <person name="Valero-Jimenez C.A."/>
            <person name="Tapia P."/>
            <person name="Veloso J."/>
            <person name="Silva-Moreno E."/>
            <person name="Staats M."/>
            <person name="Valdes J.H."/>
            <person name="Van Kan J.A.L."/>
        </authorList>
    </citation>
    <scope>NUCLEOTIDE SEQUENCE [LARGE SCALE GENOMIC DNA]</scope>
    <source>
        <strain evidence="2 3">Bt9001</strain>
    </source>
</reference>
<feature type="region of interest" description="Disordered" evidence="1">
    <location>
        <begin position="1"/>
        <end position="38"/>
    </location>
</feature>
<proteinExistence type="predicted"/>
<evidence type="ECO:0000313" key="2">
    <source>
        <dbReference type="EMBL" id="TGO09691.1"/>
    </source>
</evidence>
<dbReference type="Proteomes" id="UP000297777">
    <property type="component" value="Unassembled WGS sequence"/>
</dbReference>
<dbReference type="EMBL" id="PQXH01000157">
    <property type="protein sequence ID" value="TGO09691.1"/>
    <property type="molecule type" value="Genomic_DNA"/>
</dbReference>
<organism evidence="2 3">
    <name type="scientific">Botrytis tulipae</name>
    <dbReference type="NCBI Taxonomy" id="87230"/>
    <lineage>
        <taxon>Eukaryota</taxon>
        <taxon>Fungi</taxon>
        <taxon>Dikarya</taxon>
        <taxon>Ascomycota</taxon>
        <taxon>Pezizomycotina</taxon>
        <taxon>Leotiomycetes</taxon>
        <taxon>Helotiales</taxon>
        <taxon>Sclerotiniaceae</taxon>
        <taxon>Botrytis</taxon>
    </lineage>
</organism>
<accession>A0A4Z1EK22</accession>